<dbReference type="AlphaFoldDB" id="A0AA88URC3"/>
<keyword evidence="5" id="KW-0472">Membrane</keyword>
<proteinExistence type="predicted"/>
<evidence type="ECO:0000256" key="5">
    <source>
        <dbReference type="ARBA" id="ARBA00023136"/>
    </source>
</evidence>
<dbReference type="InterPro" id="IPR018303">
    <property type="entry name" value="ATPase_P-typ_P_site"/>
</dbReference>
<sequence length="279" mass="31300">MVRHQYFRLSIIIEYKANSEHPLAKAVEYAKKFRDDEESPVRPEARDFQFITGHGVKTTIKNKEIILGNKSLMLDQNVNCIVFDKTGTLTIGKPLVVNTKLLKNMVLRDFYELVAAVEVNSENPMAKAVVEYAKKFRDNEESPVWPEARDFESITGHGVKATIRNKEIIVGNKSLMLDQNVDIPLDAEEMRAEVEGFAQTGILVAIDGELIGVLAISDPLKPRAREVISILKSIKVLCGSLHIPKQPVNSTNVLHFDELSLPLLASQRSRSDEVYCISE</sequence>
<evidence type="ECO:0000256" key="1">
    <source>
        <dbReference type="ARBA" id="ARBA00004370"/>
    </source>
</evidence>
<gene>
    <name evidence="6" type="ORF">RJ640_023824</name>
</gene>
<comment type="caution">
    <text evidence="6">The sequence shown here is derived from an EMBL/GenBank/DDBJ whole genome shotgun (WGS) entry which is preliminary data.</text>
</comment>
<reference evidence="6" key="1">
    <citation type="submission" date="2022-12" db="EMBL/GenBank/DDBJ databases">
        <title>Draft genome assemblies for two species of Escallonia (Escalloniales).</title>
        <authorList>
            <person name="Chanderbali A."/>
            <person name="Dervinis C."/>
            <person name="Anghel I."/>
            <person name="Soltis D."/>
            <person name="Soltis P."/>
            <person name="Zapata F."/>
        </authorList>
    </citation>
    <scope>NUCLEOTIDE SEQUENCE</scope>
    <source>
        <strain evidence="6">UCBG92.1500</strain>
        <tissue evidence="6">Leaf</tissue>
    </source>
</reference>
<organism evidence="6 7">
    <name type="scientific">Escallonia rubra</name>
    <dbReference type="NCBI Taxonomy" id="112253"/>
    <lineage>
        <taxon>Eukaryota</taxon>
        <taxon>Viridiplantae</taxon>
        <taxon>Streptophyta</taxon>
        <taxon>Embryophyta</taxon>
        <taxon>Tracheophyta</taxon>
        <taxon>Spermatophyta</taxon>
        <taxon>Magnoliopsida</taxon>
        <taxon>eudicotyledons</taxon>
        <taxon>Gunneridae</taxon>
        <taxon>Pentapetalae</taxon>
        <taxon>asterids</taxon>
        <taxon>campanulids</taxon>
        <taxon>Escalloniales</taxon>
        <taxon>Escalloniaceae</taxon>
        <taxon>Escallonia</taxon>
    </lineage>
</organism>
<evidence type="ECO:0000313" key="6">
    <source>
        <dbReference type="EMBL" id="KAK2995310.1"/>
    </source>
</evidence>
<protein>
    <submittedName>
        <fullName evidence="6">Uncharacterized protein</fullName>
    </submittedName>
</protein>
<evidence type="ECO:0000256" key="2">
    <source>
        <dbReference type="ARBA" id="ARBA00022692"/>
    </source>
</evidence>
<keyword evidence="4" id="KW-1133">Transmembrane helix</keyword>
<keyword evidence="2" id="KW-0812">Transmembrane</keyword>
<dbReference type="Gene3D" id="3.40.50.1000">
    <property type="entry name" value="HAD superfamily/HAD-like"/>
    <property type="match status" value="1"/>
</dbReference>
<dbReference type="Proteomes" id="UP001187471">
    <property type="component" value="Unassembled WGS sequence"/>
</dbReference>
<dbReference type="GO" id="GO:0000166">
    <property type="term" value="F:nucleotide binding"/>
    <property type="evidence" value="ECO:0007669"/>
    <property type="project" value="InterPro"/>
</dbReference>
<dbReference type="InterPro" id="IPR023214">
    <property type="entry name" value="HAD_sf"/>
</dbReference>
<dbReference type="InterPro" id="IPR023299">
    <property type="entry name" value="ATPase_P-typ_cyto_dom_N"/>
</dbReference>
<dbReference type="GO" id="GO:0016020">
    <property type="term" value="C:membrane"/>
    <property type="evidence" value="ECO:0007669"/>
    <property type="project" value="UniProtKB-SubCell"/>
</dbReference>
<name>A0AA88URC3_9ASTE</name>
<dbReference type="SUPFAM" id="SSF81660">
    <property type="entry name" value="Metal cation-transporting ATPase, ATP-binding domain N"/>
    <property type="match status" value="2"/>
</dbReference>
<dbReference type="PROSITE" id="PS00154">
    <property type="entry name" value="ATPASE_E1_E2"/>
    <property type="match status" value="1"/>
</dbReference>
<evidence type="ECO:0000256" key="4">
    <source>
        <dbReference type="ARBA" id="ARBA00022989"/>
    </source>
</evidence>
<accession>A0AA88URC3</accession>
<evidence type="ECO:0000256" key="3">
    <source>
        <dbReference type="ARBA" id="ARBA00022723"/>
    </source>
</evidence>
<dbReference type="Pfam" id="PF00702">
    <property type="entry name" value="Hydrolase"/>
    <property type="match status" value="1"/>
</dbReference>
<keyword evidence="3" id="KW-0479">Metal-binding</keyword>
<dbReference type="GO" id="GO:0046872">
    <property type="term" value="F:metal ion binding"/>
    <property type="evidence" value="ECO:0007669"/>
    <property type="project" value="UniProtKB-KW"/>
</dbReference>
<dbReference type="Gene3D" id="3.40.1110.10">
    <property type="entry name" value="Calcium-transporting ATPase, cytoplasmic domain N"/>
    <property type="match status" value="2"/>
</dbReference>
<comment type="subcellular location">
    <subcellularLocation>
        <location evidence="1">Membrane</location>
    </subcellularLocation>
</comment>
<dbReference type="PANTHER" id="PTHR46594:SF4">
    <property type="entry name" value="P-TYPE CATION-TRANSPORTING ATPASE"/>
    <property type="match status" value="1"/>
</dbReference>
<keyword evidence="7" id="KW-1185">Reference proteome</keyword>
<dbReference type="EMBL" id="JAVXUO010000112">
    <property type="protein sequence ID" value="KAK2995310.1"/>
    <property type="molecule type" value="Genomic_DNA"/>
</dbReference>
<dbReference type="PANTHER" id="PTHR46594">
    <property type="entry name" value="P-TYPE CATION-TRANSPORTING ATPASE"/>
    <property type="match status" value="1"/>
</dbReference>
<evidence type="ECO:0000313" key="7">
    <source>
        <dbReference type="Proteomes" id="UP001187471"/>
    </source>
</evidence>